<evidence type="ECO:0000313" key="1">
    <source>
        <dbReference type="EMBL" id="GFY41303.1"/>
    </source>
</evidence>
<keyword evidence="2" id="KW-1185">Reference proteome</keyword>
<organism evidence="1 2">
    <name type="scientific">Trichonephila inaurata madagascariensis</name>
    <dbReference type="NCBI Taxonomy" id="2747483"/>
    <lineage>
        <taxon>Eukaryota</taxon>
        <taxon>Metazoa</taxon>
        <taxon>Ecdysozoa</taxon>
        <taxon>Arthropoda</taxon>
        <taxon>Chelicerata</taxon>
        <taxon>Arachnida</taxon>
        <taxon>Araneae</taxon>
        <taxon>Araneomorphae</taxon>
        <taxon>Entelegynae</taxon>
        <taxon>Araneoidea</taxon>
        <taxon>Nephilidae</taxon>
        <taxon>Trichonephila</taxon>
        <taxon>Trichonephila inaurata</taxon>
    </lineage>
</organism>
<protein>
    <submittedName>
        <fullName evidence="1">Uncharacterized protein</fullName>
    </submittedName>
</protein>
<reference evidence="1" key="1">
    <citation type="submission" date="2020-08" db="EMBL/GenBank/DDBJ databases">
        <title>Multicomponent nature underlies the extraordinary mechanical properties of spider dragline silk.</title>
        <authorList>
            <person name="Kono N."/>
            <person name="Nakamura H."/>
            <person name="Mori M."/>
            <person name="Yoshida Y."/>
            <person name="Ohtoshi R."/>
            <person name="Malay A.D."/>
            <person name="Moran D.A.P."/>
            <person name="Tomita M."/>
            <person name="Numata K."/>
            <person name="Arakawa K."/>
        </authorList>
    </citation>
    <scope>NUCLEOTIDE SEQUENCE</scope>
</reference>
<dbReference type="EMBL" id="BMAV01002421">
    <property type="protein sequence ID" value="GFY41303.1"/>
    <property type="molecule type" value="Genomic_DNA"/>
</dbReference>
<name>A0A8X6WTY7_9ARAC</name>
<gene>
    <name evidence="1" type="ORF">TNIN_420121</name>
</gene>
<proteinExistence type="predicted"/>
<sequence length="109" mass="12348">MDRGRYPGPAGSTSVHQRGTSIKPVLKWYLEKPFCFQKFFEPSGPGPPNDPSEFLFKRRKYSGLLSQLLFSRHSSTSCFVPQPSKPAFSCFCWVEGLKPSLTTPYQRAI</sequence>
<comment type="caution">
    <text evidence="1">The sequence shown here is derived from an EMBL/GenBank/DDBJ whole genome shotgun (WGS) entry which is preliminary data.</text>
</comment>
<accession>A0A8X6WTY7</accession>
<dbReference type="AlphaFoldDB" id="A0A8X6WTY7"/>
<dbReference type="Proteomes" id="UP000886998">
    <property type="component" value="Unassembled WGS sequence"/>
</dbReference>
<evidence type="ECO:0000313" key="2">
    <source>
        <dbReference type="Proteomes" id="UP000886998"/>
    </source>
</evidence>